<feature type="signal peptide" evidence="1">
    <location>
        <begin position="1"/>
        <end position="29"/>
    </location>
</feature>
<proteinExistence type="predicted"/>
<evidence type="ECO:0000313" key="3">
    <source>
        <dbReference type="EMBL" id="MBC3537430.1"/>
    </source>
</evidence>
<dbReference type="PANTHER" id="PTHR30290">
    <property type="entry name" value="PERIPLASMIC BINDING COMPONENT OF ABC TRANSPORTER"/>
    <property type="match status" value="1"/>
</dbReference>
<accession>A0ABR6VJI6</accession>
<evidence type="ECO:0000259" key="2">
    <source>
        <dbReference type="Pfam" id="PF00496"/>
    </source>
</evidence>
<dbReference type="EMBL" id="JACOGK010000027">
    <property type="protein sequence ID" value="MBC3537430.1"/>
    <property type="molecule type" value="Genomic_DNA"/>
</dbReference>
<comment type="caution">
    <text evidence="3">The sequence shown here is derived from an EMBL/GenBank/DDBJ whole genome shotgun (WGS) entry which is preliminary data.</text>
</comment>
<dbReference type="InterPro" id="IPR039424">
    <property type="entry name" value="SBP_5"/>
</dbReference>
<dbReference type="Gene3D" id="3.10.105.10">
    <property type="entry name" value="Dipeptide-binding Protein, Domain 3"/>
    <property type="match status" value="1"/>
</dbReference>
<dbReference type="InterPro" id="IPR030678">
    <property type="entry name" value="Peptide/Ni-bd"/>
</dbReference>
<dbReference type="Gene3D" id="3.40.190.10">
    <property type="entry name" value="Periplasmic binding protein-like II"/>
    <property type="match status" value="1"/>
</dbReference>
<dbReference type="CDD" id="cd08490">
    <property type="entry name" value="PBP2_NikA_DppA_OppA_like_3"/>
    <property type="match status" value="1"/>
</dbReference>
<protein>
    <submittedName>
        <fullName evidence="3">ABC transporter substrate-binding protein</fullName>
    </submittedName>
</protein>
<name>A0ABR6VJI6_9FIRM</name>
<dbReference type="SUPFAM" id="SSF53850">
    <property type="entry name" value="Periplasmic binding protein-like II"/>
    <property type="match status" value="1"/>
</dbReference>
<gene>
    <name evidence="3" type="ORF">H8J70_09215</name>
</gene>
<feature type="domain" description="Solute-binding protein family 5" evidence="2">
    <location>
        <begin position="80"/>
        <end position="426"/>
    </location>
</feature>
<sequence>MKLKQLLALPVALLLVFSLNGCGTVTAPAATGKVFHYGTMAYGPAMQNASTDPHDTYCGWSTVRYGVGETLFKFDDQMGLRPWLARSYEQVDDYTIKIKLRDDVVFSNGKKMTGEAVKACLEDLLARNDRAPHDLKIDAMTADGQTLTIRSHEKMPDFINYLADPYSAIIDVDAGIHDRIAIGTGPYKAVRVDDQGLHLVKNENYWGPVKPKLDEVLVYSIPDGNTLTLAMQSGELDAVQGLPYASLPAFEKNGAYRILSSPTSRVYQAAMNYDTPALQDQRVRQAICLAIDKDNFVSVLLRGNGLVAAGPFPDTFPFGQGVQGPAYDLERAKELLREAGYTHTDRDGYVTKDGQPLTLRWLTYTSRQELPLLAEYAQASLKKAGIKVDVNATDNYKDFLKRGAYDIYAQAIVTAPTGDPGYYFMSKIYSGQPYNNGHYSSPVSDALIDRLNNTFDRQERFRLAREIGQQIVNDDAVFYASFLKMSVVMKKNVTGFAPHPCDYYEITPELDIH</sequence>
<dbReference type="Pfam" id="PF00496">
    <property type="entry name" value="SBP_bac_5"/>
    <property type="match status" value="1"/>
</dbReference>
<keyword evidence="1" id="KW-0732">Signal</keyword>
<evidence type="ECO:0000256" key="1">
    <source>
        <dbReference type="SAM" id="SignalP"/>
    </source>
</evidence>
<dbReference type="PANTHER" id="PTHR30290:SF81">
    <property type="entry name" value="OLIGOPEPTIDE-BINDING PROTEIN OPPA"/>
    <property type="match status" value="1"/>
</dbReference>
<dbReference type="RefSeq" id="WP_186503804.1">
    <property type="nucleotide sequence ID" value="NZ_JACOGK010000027.1"/>
</dbReference>
<evidence type="ECO:0000313" key="4">
    <source>
        <dbReference type="Proteomes" id="UP000606870"/>
    </source>
</evidence>
<reference evidence="3 4" key="1">
    <citation type="submission" date="2020-08" db="EMBL/GenBank/DDBJ databases">
        <authorList>
            <person name="Liu C."/>
            <person name="Sun Q."/>
        </authorList>
    </citation>
    <scope>NUCLEOTIDE SEQUENCE [LARGE SCALE GENOMIC DNA]</scope>
    <source>
        <strain evidence="3 4">NSJ-59</strain>
    </source>
</reference>
<dbReference type="PIRSF" id="PIRSF002741">
    <property type="entry name" value="MppA"/>
    <property type="match status" value="1"/>
</dbReference>
<feature type="chain" id="PRO_5046382963" evidence="1">
    <location>
        <begin position="30"/>
        <end position="513"/>
    </location>
</feature>
<dbReference type="Proteomes" id="UP000606870">
    <property type="component" value="Unassembled WGS sequence"/>
</dbReference>
<dbReference type="InterPro" id="IPR000914">
    <property type="entry name" value="SBP_5_dom"/>
</dbReference>
<keyword evidence="4" id="KW-1185">Reference proteome</keyword>
<organism evidence="3 4">
    <name type="scientific">Megasphaera hominis</name>
    <dbReference type="NCBI Taxonomy" id="159836"/>
    <lineage>
        <taxon>Bacteria</taxon>
        <taxon>Bacillati</taxon>
        <taxon>Bacillota</taxon>
        <taxon>Negativicutes</taxon>
        <taxon>Veillonellales</taxon>
        <taxon>Veillonellaceae</taxon>
        <taxon>Megasphaera</taxon>
    </lineage>
</organism>